<comment type="caution">
    <text evidence="2">The sequence shown here is derived from an EMBL/GenBank/DDBJ whole genome shotgun (WGS) entry which is preliminary data.</text>
</comment>
<keyword evidence="1" id="KW-0812">Transmembrane</keyword>
<feature type="transmembrane region" description="Helical" evidence="1">
    <location>
        <begin position="145"/>
        <end position="175"/>
    </location>
</feature>
<accession>A0A5R9CRE3</accession>
<feature type="transmembrane region" description="Helical" evidence="1">
    <location>
        <begin position="110"/>
        <end position="133"/>
    </location>
</feature>
<dbReference type="EMBL" id="VBSX01000029">
    <property type="protein sequence ID" value="TLQ17925.1"/>
    <property type="molecule type" value="Genomic_DNA"/>
</dbReference>
<protein>
    <submittedName>
        <fullName evidence="2">ABC transporter permease</fullName>
    </submittedName>
</protein>
<dbReference type="RefSeq" id="WP_138467826.1">
    <property type="nucleotide sequence ID" value="NZ_VBSX01000029.1"/>
</dbReference>
<feature type="transmembrane region" description="Helical" evidence="1">
    <location>
        <begin position="230"/>
        <end position="256"/>
    </location>
</feature>
<feature type="transmembrane region" description="Helical" evidence="1">
    <location>
        <begin position="386"/>
        <end position="406"/>
    </location>
</feature>
<keyword evidence="1" id="KW-1133">Transmembrane helix</keyword>
<reference evidence="2 3" key="1">
    <citation type="submission" date="2019-05" db="EMBL/GenBank/DDBJ databases">
        <title>The metagenome of a microbial culture collection derived from dairy environment covers the genomic content of the human microbiome.</title>
        <authorList>
            <person name="Roder T."/>
            <person name="Wuthrich D."/>
            <person name="Sattari Z."/>
            <person name="Von Ah U."/>
            <person name="Bar C."/>
            <person name="Ronchi F."/>
            <person name="Macpherson A.J."/>
            <person name="Ganal-Vonarburg S.C."/>
            <person name="Bruggmann R."/>
            <person name="Vergeres G."/>
        </authorList>
    </citation>
    <scope>NUCLEOTIDE SEQUENCE [LARGE SCALE GENOMIC DNA]</scope>
    <source>
        <strain evidence="2 3">FAM 1079</strain>
    </source>
</reference>
<gene>
    <name evidence="2" type="ORF">FEZ41_10890</name>
</gene>
<evidence type="ECO:0000313" key="2">
    <source>
        <dbReference type="EMBL" id="TLQ17925.1"/>
    </source>
</evidence>
<evidence type="ECO:0000256" key="1">
    <source>
        <dbReference type="SAM" id="Phobius"/>
    </source>
</evidence>
<feature type="transmembrane region" description="Helical" evidence="1">
    <location>
        <begin position="311"/>
        <end position="328"/>
    </location>
</feature>
<organism evidence="2 3">
    <name type="scientific">Lentilactobacillus parafarraginis</name>
    <dbReference type="NCBI Taxonomy" id="390842"/>
    <lineage>
        <taxon>Bacteria</taxon>
        <taxon>Bacillati</taxon>
        <taxon>Bacillota</taxon>
        <taxon>Bacilli</taxon>
        <taxon>Lactobacillales</taxon>
        <taxon>Lactobacillaceae</taxon>
        <taxon>Lentilactobacillus</taxon>
    </lineage>
</organism>
<feature type="transmembrane region" description="Helical" evidence="1">
    <location>
        <begin position="340"/>
        <end position="365"/>
    </location>
</feature>
<proteinExistence type="predicted"/>
<sequence>MFNRQLVQLMKINLLYVNPQLTRRQRENGKTGSALYRSLIRQYVLLGVIFTALYGGSMLLVNLSKNVAVFTNLVALFTVIGLAQSITAIDNVFLESKDLADYLPLPLNPWSIYIAKFSVVGLTVLPVILPVWIMFVIAGLVPGRFIGVGITVGTLLFLLYYIFLFVLCSVGIFSFSQTKLYRRHQKMMTFLMTALSMIAMVVAILVMNMSEDNKVHTAVIPGLSQLHQVIVLPLSLESLITVAVLILATAVLGVILQKRLLPKILSGANTQEIRTVKRKHRPNQGMARQFIRYNLGLLGNPTLLMQSISQTIFPIGFFAIIMVFQNGLSLRSLTVRDAGVTFLAGIMIAIMTINQASLSGVFISLERQNLGFIKSLPIDFKGYLWLKFRIVTAIQAVILLVIVVGVGVLTKLVWIDILTLAIGALVGNWLSSLYNFTRDWRLLDLTWTNATQLFNRGGGNMANGFVLLGGIIIGVLLVSGYAALVTAYSPIVVNGVAIILMMMAGTAVLMHYYRYWKSIKLTL</sequence>
<feature type="transmembrane region" description="Helical" evidence="1">
    <location>
        <begin position="43"/>
        <end position="61"/>
    </location>
</feature>
<dbReference type="OrthoDB" id="2176387at2"/>
<feature type="transmembrane region" description="Helical" evidence="1">
    <location>
        <begin position="67"/>
        <end position="89"/>
    </location>
</feature>
<feature type="transmembrane region" description="Helical" evidence="1">
    <location>
        <begin position="465"/>
        <end position="485"/>
    </location>
</feature>
<dbReference type="Proteomes" id="UP000305100">
    <property type="component" value="Unassembled WGS sequence"/>
</dbReference>
<feature type="transmembrane region" description="Helical" evidence="1">
    <location>
        <begin position="491"/>
        <end position="513"/>
    </location>
</feature>
<evidence type="ECO:0000313" key="3">
    <source>
        <dbReference type="Proteomes" id="UP000305100"/>
    </source>
</evidence>
<keyword evidence="1" id="KW-0472">Membrane</keyword>
<dbReference type="AlphaFoldDB" id="A0A5R9CRE3"/>
<feature type="transmembrane region" description="Helical" evidence="1">
    <location>
        <begin position="412"/>
        <end position="431"/>
    </location>
</feature>
<feature type="transmembrane region" description="Helical" evidence="1">
    <location>
        <begin position="187"/>
        <end position="210"/>
    </location>
</feature>
<name>A0A5R9CRE3_9LACO</name>